<dbReference type="Pfam" id="PF10141">
    <property type="entry name" value="ssDNA-exonuc_C"/>
    <property type="match status" value="1"/>
</dbReference>
<dbReference type="InterPro" id="IPR003156">
    <property type="entry name" value="DHHA1_dom"/>
</dbReference>
<evidence type="ECO:0000259" key="8">
    <source>
        <dbReference type="Pfam" id="PF10141"/>
    </source>
</evidence>
<feature type="domain" description="RecJ OB" evidence="9">
    <location>
        <begin position="456"/>
        <end position="560"/>
    </location>
</feature>
<name>A0AAC9RUD4_9STAP</name>
<evidence type="ECO:0000256" key="3">
    <source>
        <dbReference type="ARBA" id="ARBA00022722"/>
    </source>
</evidence>
<dbReference type="InterPro" id="IPR004610">
    <property type="entry name" value="RecJ"/>
</dbReference>
<dbReference type="AlphaFoldDB" id="A0AAC9RUD4"/>
<dbReference type="GO" id="GO:0008409">
    <property type="term" value="F:5'-3' exonuclease activity"/>
    <property type="evidence" value="ECO:0007669"/>
    <property type="project" value="InterPro"/>
</dbReference>
<sequence length="764" mass="87129">MKEMIKSKYKWQTIQNDCKIEQEVSDQFKLTPIMRNILESKGYTTAEQIAQILDCTKQSAHEPGRLSDMEKVVNRIHTAIQKQEKILVYGDYDADGVTSTTIMVKTLQQLGAVVGWYIPNRFTEGYGPNELAFKNAYDEGVTLIITVDNGIQGHAEIEMIQQRGVDVIVTDHHEMGDTLPSAYAIVHPMHPDFDYPFHSLCGAGVALKLAQSLLDDIPKSFWIYAMIGTIADLVSLTDENRYIVRQGLKEINLQAPHAIAAILKQAQHQDDITEETIGFIIGPRLNAVGRLDDAALAAELLMTEDKEEALFLAEQVEHFNIERKAIVKTIVDEAMLMAEALIQEGQQFLVLANEDWHEGVLGIVASRIVETFHLPTMVLNIDQHQQHAKGSARSISQVSMFQALSAQQHLITKFGGHHMAAGLTLPIDQVDALRAALNDWMHNHVKGDELQPIQRVDVVLSTDDITVDQIQSIERLRPFGTDFNRPVFQVNQLTIQQCKAIGQQQAHLKLTFNEQHLQALFWNQGAFSNELMSGQHLDVTGTLQINEWNGQRTPQMILTDIKSNERQILDYRSKNKRLPLFDEAARVCFLIHPNRDKQSPHDYYYGEAIPEMYEKCIMRDLPLTLEDVQLSCRYLNTSQIYLVFQHQRSIYFEGLPQDDEFKKCYKALYQKGRTDLEKEGLALSQFIHVKPMMLKFILKVFLDLGLISQKNGIIEIVHSTDKQPIRSSRVYQARVQRIEVEKQLLYEEFGAIKSWIENELARNE</sequence>
<reference evidence="10 11" key="1">
    <citation type="submission" date="2017-04" db="EMBL/GenBank/DDBJ databases">
        <authorList>
            <person name="Veseli I.A."/>
            <person name="Tang C."/>
            <person name="Pombert J.-F."/>
        </authorList>
    </citation>
    <scope>NUCLEOTIDE SEQUENCE [LARGE SCALE GENOMIC DNA]</scope>
    <source>
        <strain evidence="10 11">ATCC 700373</strain>
    </source>
</reference>
<dbReference type="Pfam" id="PF01368">
    <property type="entry name" value="DHH"/>
    <property type="match status" value="1"/>
</dbReference>
<evidence type="ECO:0000313" key="10">
    <source>
        <dbReference type="EMBL" id="ARJ49942.1"/>
    </source>
</evidence>
<dbReference type="InterPro" id="IPR018779">
    <property type="entry name" value="RecJ_C"/>
</dbReference>
<feature type="domain" description="DHHA1" evidence="7">
    <location>
        <begin position="346"/>
        <end position="442"/>
    </location>
</feature>
<comment type="similarity">
    <text evidence="1">Belongs to the RecJ family.</text>
</comment>
<dbReference type="Gene3D" id="3.90.1640.30">
    <property type="match status" value="1"/>
</dbReference>
<evidence type="ECO:0000256" key="2">
    <source>
        <dbReference type="ARBA" id="ARBA00019841"/>
    </source>
</evidence>
<gene>
    <name evidence="10" type="ORF">B5P37_00525</name>
</gene>
<dbReference type="InterPro" id="IPR051673">
    <property type="entry name" value="SSDNA_exonuclease_RecJ"/>
</dbReference>
<protein>
    <recommendedName>
        <fullName evidence="2">Single-stranded-DNA-specific exonuclease RecJ</fullName>
    </recommendedName>
</protein>
<feature type="domain" description="Single-stranded-DNA-specific exonuclease RecJ C-terminal" evidence="8">
    <location>
        <begin position="567"/>
        <end position="756"/>
    </location>
</feature>
<evidence type="ECO:0000259" key="9">
    <source>
        <dbReference type="Pfam" id="PF17768"/>
    </source>
</evidence>
<keyword evidence="3" id="KW-0540">Nuclease</keyword>
<dbReference type="Gene3D" id="3.10.310.30">
    <property type="match status" value="1"/>
</dbReference>
<evidence type="ECO:0000256" key="5">
    <source>
        <dbReference type="ARBA" id="ARBA00022839"/>
    </source>
</evidence>
<evidence type="ECO:0000256" key="4">
    <source>
        <dbReference type="ARBA" id="ARBA00022801"/>
    </source>
</evidence>
<dbReference type="EMBL" id="CP020773">
    <property type="protein sequence ID" value="ARJ49942.1"/>
    <property type="molecule type" value="Genomic_DNA"/>
</dbReference>
<dbReference type="Proteomes" id="UP000242864">
    <property type="component" value="Chromosome"/>
</dbReference>
<evidence type="ECO:0000313" key="11">
    <source>
        <dbReference type="Proteomes" id="UP000242864"/>
    </source>
</evidence>
<keyword evidence="11" id="KW-1185">Reference proteome</keyword>
<dbReference type="SUPFAM" id="SSF64182">
    <property type="entry name" value="DHH phosphoesterases"/>
    <property type="match status" value="1"/>
</dbReference>
<evidence type="ECO:0000259" key="7">
    <source>
        <dbReference type="Pfam" id="PF02272"/>
    </source>
</evidence>
<keyword evidence="5 10" id="KW-0269">Exonuclease</keyword>
<dbReference type="GO" id="GO:0006310">
    <property type="term" value="P:DNA recombination"/>
    <property type="evidence" value="ECO:0007669"/>
    <property type="project" value="InterPro"/>
</dbReference>
<dbReference type="GO" id="GO:0006281">
    <property type="term" value="P:DNA repair"/>
    <property type="evidence" value="ECO:0007669"/>
    <property type="project" value="InterPro"/>
</dbReference>
<evidence type="ECO:0000259" key="6">
    <source>
        <dbReference type="Pfam" id="PF01368"/>
    </source>
</evidence>
<dbReference type="PANTHER" id="PTHR30255:SF2">
    <property type="entry name" value="SINGLE-STRANDED-DNA-SPECIFIC EXONUCLEASE RECJ"/>
    <property type="match status" value="1"/>
</dbReference>
<dbReference type="GO" id="GO:0003676">
    <property type="term" value="F:nucleic acid binding"/>
    <property type="evidence" value="ECO:0007669"/>
    <property type="project" value="InterPro"/>
</dbReference>
<dbReference type="InterPro" id="IPR001667">
    <property type="entry name" value="DDH_dom"/>
</dbReference>
<dbReference type="NCBIfam" id="TIGR00644">
    <property type="entry name" value="recJ"/>
    <property type="match status" value="1"/>
</dbReference>
<proteinExistence type="inferred from homology"/>
<organism evidence="10 11">
    <name type="scientific">Staphylococcus lutrae</name>
    <dbReference type="NCBI Taxonomy" id="155085"/>
    <lineage>
        <taxon>Bacteria</taxon>
        <taxon>Bacillati</taxon>
        <taxon>Bacillota</taxon>
        <taxon>Bacilli</taxon>
        <taxon>Bacillales</taxon>
        <taxon>Staphylococcaceae</taxon>
        <taxon>Staphylococcus</taxon>
    </lineage>
</organism>
<keyword evidence="4" id="KW-0378">Hydrolase</keyword>
<dbReference type="InterPro" id="IPR041122">
    <property type="entry name" value="RecJ_OB"/>
</dbReference>
<dbReference type="PANTHER" id="PTHR30255">
    <property type="entry name" value="SINGLE-STRANDED-DNA-SPECIFIC EXONUCLEASE RECJ"/>
    <property type="match status" value="1"/>
</dbReference>
<feature type="domain" description="DDH" evidence="6">
    <location>
        <begin position="85"/>
        <end position="220"/>
    </location>
</feature>
<dbReference type="KEGG" id="slz:B5P37_00525"/>
<dbReference type="Pfam" id="PF02272">
    <property type="entry name" value="DHHA1"/>
    <property type="match status" value="1"/>
</dbReference>
<dbReference type="InterPro" id="IPR038763">
    <property type="entry name" value="DHH_sf"/>
</dbReference>
<accession>A0AAC9RUD4</accession>
<dbReference type="Pfam" id="PF17768">
    <property type="entry name" value="RecJ_OB"/>
    <property type="match status" value="1"/>
</dbReference>
<evidence type="ECO:0000256" key="1">
    <source>
        <dbReference type="ARBA" id="ARBA00005915"/>
    </source>
</evidence>